<reference evidence="2" key="2">
    <citation type="submission" date="2017-06" db="EMBL/GenBank/DDBJ databases">
        <title>WGS assembly of Brachypodium distachyon.</title>
        <authorList>
            <consortium name="The International Brachypodium Initiative"/>
            <person name="Lucas S."/>
            <person name="Harmon-Smith M."/>
            <person name="Lail K."/>
            <person name="Tice H."/>
            <person name="Grimwood J."/>
            <person name="Bruce D."/>
            <person name="Barry K."/>
            <person name="Shu S."/>
            <person name="Lindquist E."/>
            <person name="Wang M."/>
            <person name="Pitluck S."/>
            <person name="Vogel J.P."/>
            <person name="Garvin D.F."/>
            <person name="Mockler T.C."/>
            <person name="Schmutz J."/>
            <person name="Rokhsar D."/>
            <person name="Bevan M.W."/>
        </authorList>
    </citation>
    <scope>NUCLEOTIDE SEQUENCE</scope>
    <source>
        <strain evidence="2">Bd21</strain>
    </source>
</reference>
<reference evidence="2 3" key="1">
    <citation type="journal article" date="2010" name="Nature">
        <title>Genome sequencing and analysis of the model grass Brachypodium distachyon.</title>
        <authorList>
            <consortium name="International Brachypodium Initiative"/>
        </authorList>
    </citation>
    <scope>NUCLEOTIDE SEQUENCE [LARGE SCALE GENOMIC DNA]</scope>
    <source>
        <strain evidence="2 3">Bd21</strain>
    </source>
</reference>
<feature type="compositionally biased region" description="Polar residues" evidence="1">
    <location>
        <begin position="22"/>
        <end position="31"/>
    </location>
</feature>
<evidence type="ECO:0000313" key="3">
    <source>
        <dbReference type="EnsemblPlants" id="PNT75225"/>
    </source>
</evidence>
<dbReference type="Gramene" id="PNT75225">
    <property type="protein sequence ID" value="PNT75225"/>
    <property type="gene ID" value="BRADI_1g28923v3"/>
</dbReference>
<sequence>MRGRSLVRTTSARRFPPLVHSRTPSTPTCRQHQAHPIAVQVPRGATGAHEPVEAAIRARDGAAGPQPPSAHGRRRRARAGGGDKSGGGRDPKGGGEIRIGQGLVVRFVGEEEERGGLCWFLFFFAGTFFFCD</sequence>
<feature type="region of interest" description="Disordered" evidence="1">
    <location>
        <begin position="59"/>
        <end position="97"/>
    </location>
</feature>
<evidence type="ECO:0000256" key="1">
    <source>
        <dbReference type="SAM" id="MobiDB-lite"/>
    </source>
</evidence>
<protein>
    <submittedName>
        <fullName evidence="2 3">Uncharacterized protein</fullName>
    </submittedName>
</protein>
<keyword evidence="4" id="KW-1185">Reference proteome</keyword>
<evidence type="ECO:0000313" key="4">
    <source>
        <dbReference type="Proteomes" id="UP000008810"/>
    </source>
</evidence>
<feature type="region of interest" description="Disordered" evidence="1">
    <location>
        <begin position="1"/>
        <end position="35"/>
    </location>
</feature>
<proteinExistence type="predicted"/>
<reference evidence="3" key="3">
    <citation type="submission" date="2018-08" db="UniProtKB">
        <authorList>
            <consortium name="EnsemblPlants"/>
        </authorList>
    </citation>
    <scope>IDENTIFICATION</scope>
    <source>
        <strain evidence="3">cv. Bd21</strain>
    </source>
</reference>
<feature type="compositionally biased region" description="Basic and acidic residues" evidence="1">
    <location>
        <begin position="86"/>
        <end position="95"/>
    </location>
</feature>
<dbReference type="EMBL" id="CM000880">
    <property type="protein sequence ID" value="PNT75225.1"/>
    <property type="molecule type" value="Genomic_DNA"/>
</dbReference>
<evidence type="ECO:0000313" key="2">
    <source>
        <dbReference type="EMBL" id="PNT75225.1"/>
    </source>
</evidence>
<dbReference type="EnsemblPlants" id="PNT75225">
    <property type="protein sequence ID" value="PNT75225"/>
    <property type="gene ID" value="BRADI_1g28923v3"/>
</dbReference>
<name>A0A2K2DLR9_BRADI</name>
<dbReference type="AlphaFoldDB" id="A0A2K2DLR9"/>
<dbReference type="InParanoid" id="A0A2K2DLR9"/>
<gene>
    <name evidence="2" type="ORF">BRADI_1g28923v3</name>
</gene>
<organism evidence="2">
    <name type="scientific">Brachypodium distachyon</name>
    <name type="common">Purple false brome</name>
    <name type="synonym">Trachynia distachya</name>
    <dbReference type="NCBI Taxonomy" id="15368"/>
    <lineage>
        <taxon>Eukaryota</taxon>
        <taxon>Viridiplantae</taxon>
        <taxon>Streptophyta</taxon>
        <taxon>Embryophyta</taxon>
        <taxon>Tracheophyta</taxon>
        <taxon>Spermatophyta</taxon>
        <taxon>Magnoliopsida</taxon>
        <taxon>Liliopsida</taxon>
        <taxon>Poales</taxon>
        <taxon>Poaceae</taxon>
        <taxon>BOP clade</taxon>
        <taxon>Pooideae</taxon>
        <taxon>Stipodae</taxon>
        <taxon>Brachypodieae</taxon>
        <taxon>Brachypodium</taxon>
    </lineage>
</organism>
<dbReference type="Proteomes" id="UP000008810">
    <property type="component" value="Chromosome 1"/>
</dbReference>
<accession>A0A2K2DLR9</accession>